<evidence type="ECO:0000256" key="6">
    <source>
        <dbReference type="ARBA" id="ARBA00023002"/>
    </source>
</evidence>
<dbReference type="InterPro" id="IPR000846">
    <property type="entry name" value="DapB_N"/>
</dbReference>
<protein>
    <recommendedName>
        <fullName evidence="10 13">4-hydroxy-tetrahydrodipicolinate reductase</fullName>
        <shortName evidence="13">HTPA reductase</shortName>
        <ecNumber evidence="10 13">1.17.1.8</ecNumber>
    </recommendedName>
</protein>
<comment type="subunit">
    <text evidence="13">Homotetramer.</text>
</comment>
<keyword evidence="2 13" id="KW-0963">Cytoplasm</keyword>
<comment type="function">
    <text evidence="13">Catalyzes the conversion of 4-hydroxy-tetrahydrodipicolinate (HTPA) to tetrahydrodipicolinate.</text>
</comment>
<proteinExistence type="inferred from homology"/>
<feature type="domain" description="Dihydrodipicolinate reductase C-terminal" evidence="15">
    <location>
        <begin position="128"/>
        <end position="264"/>
    </location>
</feature>
<evidence type="ECO:0000256" key="11">
    <source>
        <dbReference type="ARBA" id="ARBA00049080"/>
    </source>
</evidence>
<comment type="catalytic activity">
    <reaction evidence="11 13">
        <text>(S)-2,3,4,5-tetrahydrodipicolinate + NADP(+) + H2O = (2S,4S)-4-hydroxy-2,3,4,5-tetrahydrodipicolinate + NADPH + H(+)</text>
        <dbReference type="Rhea" id="RHEA:35331"/>
        <dbReference type="ChEBI" id="CHEBI:15377"/>
        <dbReference type="ChEBI" id="CHEBI:15378"/>
        <dbReference type="ChEBI" id="CHEBI:16845"/>
        <dbReference type="ChEBI" id="CHEBI:57783"/>
        <dbReference type="ChEBI" id="CHEBI:58349"/>
        <dbReference type="ChEBI" id="CHEBI:67139"/>
        <dbReference type="EC" id="1.17.1.8"/>
    </reaction>
</comment>
<dbReference type="UniPathway" id="UPA00034">
    <property type="reaction ID" value="UER00018"/>
</dbReference>
<dbReference type="EC" id="1.17.1.8" evidence="10 13"/>
<sequence length="269" mass="28417">MVKVAVVGVAGRMGKVISSCIVDSPDTEPGGGTEMAGHPALGQDLGEVAGLGKNGQVILEDLSTVLDGADVVIDFSTPDSSMKTLDAVVAKGKAVVFGTTGFSEDQKAKIKKASETTRIVLAPNMSIGVNVLFKIAGDVARILGNNYDVEIVEAHHKFKKDAPSGTAVRLSEVIADALDRNLKEVGVYGRHGFSEGRTVEEIGVHTVRAGDIVGEHRVIFGGMGETLELFHKAQSRDTFARGAVHAAAWLVNQKPGLYDMQDVLGLREK</sequence>
<dbReference type="CDD" id="cd02274">
    <property type="entry name" value="DHDPR_N"/>
    <property type="match status" value="1"/>
</dbReference>
<evidence type="ECO:0000259" key="14">
    <source>
        <dbReference type="Pfam" id="PF01113"/>
    </source>
</evidence>
<comment type="pathway">
    <text evidence="9 13">Amino-acid biosynthesis; L-lysine biosynthesis via DAP pathway; (S)-tetrahydrodipicolinate from L-aspartate: step 4/4.</text>
</comment>
<evidence type="ECO:0000256" key="2">
    <source>
        <dbReference type="ARBA" id="ARBA00022490"/>
    </source>
</evidence>
<evidence type="ECO:0000256" key="13">
    <source>
        <dbReference type="HAMAP-Rule" id="MF_00102"/>
    </source>
</evidence>
<keyword evidence="6 13" id="KW-0560">Oxidoreductase</keyword>
<evidence type="ECO:0000256" key="9">
    <source>
        <dbReference type="ARBA" id="ARBA00037922"/>
    </source>
</evidence>
<dbReference type="Gene3D" id="3.30.360.10">
    <property type="entry name" value="Dihydrodipicolinate Reductase, domain 2"/>
    <property type="match status" value="1"/>
</dbReference>
<dbReference type="FunFam" id="3.30.360.10:FF:000004">
    <property type="entry name" value="4-hydroxy-tetrahydrodipicolinate reductase"/>
    <property type="match status" value="1"/>
</dbReference>
<dbReference type="InterPro" id="IPR023940">
    <property type="entry name" value="DHDPR_bac"/>
</dbReference>
<dbReference type="HAMAP" id="MF_00102">
    <property type="entry name" value="DapB"/>
    <property type="match status" value="1"/>
</dbReference>
<feature type="active site" description="Proton donor/acceptor" evidence="13">
    <location>
        <position position="155"/>
    </location>
</feature>
<dbReference type="GO" id="GO:0019877">
    <property type="term" value="P:diaminopimelate biosynthetic process"/>
    <property type="evidence" value="ECO:0007669"/>
    <property type="project" value="UniProtKB-UniRule"/>
</dbReference>
<evidence type="ECO:0000256" key="5">
    <source>
        <dbReference type="ARBA" id="ARBA00022915"/>
    </source>
</evidence>
<evidence type="ECO:0000256" key="8">
    <source>
        <dbReference type="ARBA" id="ARBA00023154"/>
    </source>
</evidence>
<accession>A0A7T0BTW4</accession>
<name>A0A7T0BTW4_9BACT</name>
<dbReference type="Pfam" id="PF01113">
    <property type="entry name" value="DapB_N"/>
    <property type="match status" value="1"/>
</dbReference>
<dbReference type="InterPro" id="IPR022664">
    <property type="entry name" value="DapB_N_CS"/>
</dbReference>
<comment type="caution">
    <text evidence="13">Was originally thought to be a dihydrodipicolinate reductase (DHDPR), catalyzing the conversion of dihydrodipicolinate to tetrahydrodipicolinate. However, it was shown in E.coli that the substrate of the enzymatic reaction is not dihydrodipicolinate (DHDP) but in fact (2S,4S)-4-hydroxy-2,3,4,5-tetrahydrodipicolinic acid (HTPA), the product released by the DapA-catalyzed reaction.</text>
</comment>
<evidence type="ECO:0000313" key="17">
    <source>
        <dbReference type="Proteomes" id="UP000594688"/>
    </source>
</evidence>
<dbReference type="NCBIfam" id="TIGR00036">
    <property type="entry name" value="dapB"/>
    <property type="match status" value="1"/>
</dbReference>
<evidence type="ECO:0000256" key="10">
    <source>
        <dbReference type="ARBA" id="ARBA00038983"/>
    </source>
</evidence>
<evidence type="ECO:0000256" key="7">
    <source>
        <dbReference type="ARBA" id="ARBA00023027"/>
    </source>
</evidence>
<feature type="active site" description="Proton donor" evidence="13">
    <location>
        <position position="159"/>
    </location>
</feature>
<dbReference type="GO" id="GO:0009089">
    <property type="term" value="P:lysine biosynthetic process via diaminopimelate"/>
    <property type="evidence" value="ECO:0007669"/>
    <property type="project" value="UniProtKB-UniRule"/>
</dbReference>
<evidence type="ECO:0000256" key="3">
    <source>
        <dbReference type="ARBA" id="ARBA00022605"/>
    </source>
</evidence>
<evidence type="ECO:0000313" key="16">
    <source>
        <dbReference type="EMBL" id="QPJ60773.1"/>
    </source>
</evidence>
<comment type="similarity">
    <text evidence="1 13">Belongs to the DapB family.</text>
</comment>
<dbReference type="PANTHER" id="PTHR20836">
    <property type="entry name" value="DIHYDRODIPICOLINATE REDUCTASE"/>
    <property type="match status" value="1"/>
</dbReference>
<comment type="subcellular location">
    <subcellularLocation>
        <location evidence="13">Cytoplasm</location>
    </subcellularLocation>
</comment>
<feature type="domain" description="Dihydrodipicolinate reductase N-terminal" evidence="14">
    <location>
        <begin position="2"/>
        <end position="125"/>
    </location>
</feature>
<feature type="binding site" evidence="13">
    <location>
        <position position="156"/>
    </location>
    <ligand>
        <name>(S)-2,3,4,5-tetrahydrodipicolinate</name>
        <dbReference type="ChEBI" id="CHEBI:16845"/>
    </ligand>
</feature>
<dbReference type="PROSITE" id="PS01298">
    <property type="entry name" value="DAPB"/>
    <property type="match status" value="1"/>
</dbReference>
<reference evidence="16 17" key="1">
    <citation type="submission" date="2020-02" db="EMBL/GenBank/DDBJ databases">
        <title>Genomic and physiological characterization of two novel Nitrospinaceae genera.</title>
        <authorList>
            <person name="Mueller A.J."/>
            <person name="Jung M.-Y."/>
            <person name="Strachan C.R."/>
            <person name="Herbold C.W."/>
            <person name="Kirkegaard R.H."/>
            <person name="Daims H."/>
        </authorList>
    </citation>
    <scope>NUCLEOTIDE SEQUENCE [LARGE SCALE GENOMIC DNA]</scope>
    <source>
        <strain evidence="16">EB</strain>
    </source>
</reference>
<evidence type="ECO:0000256" key="12">
    <source>
        <dbReference type="ARBA" id="ARBA00049396"/>
    </source>
</evidence>
<evidence type="ECO:0000256" key="4">
    <source>
        <dbReference type="ARBA" id="ARBA00022857"/>
    </source>
</evidence>
<keyword evidence="3 13" id="KW-0028">Amino-acid biosynthesis</keyword>
<dbReference type="Pfam" id="PF05173">
    <property type="entry name" value="DapB_C"/>
    <property type="match status" value="1"/>
</dbReference>
<keyword evidence="5 13" id="KW-0220">Diaminopimelate biosynthesis</keyword>
<organism evidence="16 17">
    <name type="scientific">Candidatus Nitronauta litoralis</name>
    <dbReference type="NCBI Taxonomy" id="2705533"/>
    <lineage>
        <taxon>Bacteria</taxon>
        <taxon>Pseudomonadati</taxon>
        <taxon>Nitrospinota/Tectimicrobiota group</taxon>
        <taxon>Nitrospinota</taxon>
        <taxon>Nitrospinia</taxon>
        <taxon>Nitrospinales</taxon>
        <taxon>Nitrospinaceae</taxon>
        <taxon>Candidatus Nitronauta</taxon>
    </lineage>
</organism>
<dbReference type="EMBL" id="CP048685">
    <property type="protein sequence ID" value="QPJ60773.1"/>
    <property type="molecule type" value="Genomic_DNA"/>
</dbReference>
<dbReference type="GO" id="GO:0050661">
    <property type="term" value="F:NADP binding"/>
    <property type="evidence" value="ECO:0007669"/>
    <property type="project" value="UniProtKB-UniRule"/>
</dbReference>
<dbReference type="SUPFAM" id="SSF51735">
    <property type="entry name" value="NAD(P)-binding Rossmann-fold domains"/>
    <property type="match status" value="1"/>
</dbReference>
<keyword evidence="4 13" id="KW-0521">NADP</keyword>
<comment type="caution">
    <text evidence="13">Lacks conserved residue(s) required for the propagation of feature annotation.</text>
</comment>
<evidence type="ECO:0000259" key="15">
    <source>
        <dbReference type="Pfam" id="PF05173"/>
    </source>
</evidence>
<keyword evidence="7 13" id="KW-0520">NAD</keyword>
<feature type="binding site" evidence="13">
    <location>
        <begin position="122"/>
        <end position="125"/>
    </location>
    <ligand>
        <name>NAD(+)</name>
        <dbReference type="ChEBI" id="CHEBI:57540"/>
    </ligand>
</feature>
<dbReference type="InterPro" id="IPR022663">
    <property type="entry name" value="DapB_C"/>
</dbReference>
<dbReference type="GO" id="GO:0016726">
    <property type="term" value="F:oxidoreductase activity, acting on CH or CH2 groups, NAD or NADP as acceptor"/>
    <property type="evidence" value="ECO:0007669"/>
    <property type="project" value="UniProtKB-UniRule"/>
</dbReference>
<gene>
    <name evidence="13 16" type="primary">dapB</name>
    <name evidence="16" type="ORF">G3M70_02255</name>
</gene>
<dbReference type="GO" id="GO:0005829">
    <property type="term" value="C:cytosol"/>
    <property type="evidence" value="ECO:0007669"/>
    <property type="project" value="TreeGrafter"/>
</dbReference>
<feature type="binding site" evidence="13">
    <location>
        <begin position="165"/>
        <end position="166"/>
    </location>
    <ligand>
        <name>(S)-2,3,4,5-tetrahydrodipicolinate</name>
        <dbReference type="ChEBI" id="CHEBI:16845"/>
    </ligand>
</feature>
<dbReference type="GO" id="GO:0008839">
    <property type="term" value="F:4-hydroxy-tetrahydrodipicolinate reductase"/>
    <property type="evidence" value="ECO:0007669"/>
    <property type="project" value="UniProtKB-UniRule"/>
</dbReference>
<feature type="binding site" evidence="13">
    <location>
        <begin position="98"/>
        <end position="100"/>
    </location>
    <ligand>
        <name>NAD(+)</name>
        <dbReference type="ChEBI" id="CHEBI:57540"/>
    </ligand>
</feature>
<dbReference type="GO" id="GO:0051287">
    <property type="term" value="F:NAD binding"/>
    <property type="evidence" value="ECO:0007669"/>
    <property type="project" value="UniProtKB-UniRule"/>
</dbReference>
<dbReference type="Gene3D" id="3.40.50.720">
    <property type="entry name" value="NAD(P)-binding Rossmann-like Domain"/>
    <property type="match status" value="1"/>
</dbReference>
<feature type="binding site" evidence="13">
    <location>
        <begin position="8"/>
        <end position="13"/>
    </location>
    <ligand>
        <name>NAD(+)</name>
        <dbReference type="ChEBI" id="CHEBI:57540"/>
    </ligand>
</feature>
<dbReference type="SUPFAM" id="SSF55347">
    <property type="entry name" value="Glyceraldehyde-3-phosphate dehydrogenase-like, C-terminal domain"/>
    <property type="match status" value="1"/>
</dbReference>
<comment type="catalytic activity">
    <reaction evidence="12 13">
        <text>(S)-2,3,4,5-tetrahydrodipicolinate + NAD(+) + H2O = (2S,4S)-4-hydroxy-2,3,4,5-tetrahydrodipicolinate + NADH + H(+)</text>
        <dbReference type="Rhea" id="RHEA:35323"/>
        <dbReference type="ChEBI" id="CHEBI:15377"/>
        <dbReference type="ChEBI" id="CHEBI:15378"/>
        <dbReference type="ChEBI" id="CHEBI:16845"/>
        <dbReference type="ChEBI" id="CHEBI:57540"/>
        <dbReference type="ChEBI" id="CHEBI:57945"/>
        <dbReference type="ChEBI" id="CHEBI:67139"/>
        <dbReference type="EC" id="1.17.1.8"/>
    </reaction>
</comment>
<dbReference type="KEGG" id="nli:G3M70_02255"/>
<dbReference type="PIRSF" id="PIRSF000161">
    <property type="entry name" value="DHPR"/>
    <property type="match status" value="1"/>
</dbReference>
<dbReference type="PANTHER" id="PTHR20836:SF0">
    <property type="entry name" value="4-HYDROXY-TETRAHYDRODIPICOLINATE REDUCTASE 1, CHLOROPLASTIC-RELATED"/>
    <property type="match status" value="1"/>
</dbReference>
<evidence type="ECO:0000256" key="1">
    <source>
        <dbReference type="ARBA" id="ARBA00006642"/>
    </source>
</evidence>
<keyword evidence="8 13" id="KW-0457">Lysine biosynthesis</keyword>
<dbReference type="InterPro" id="IPR036291">
    <property type="entry name" value="NAD(P)-bd_dom_sf"/>
</dbReference>
<dbReference type="AlphaFoldDB" id="A0A7T0BTW4"/>
<dbReference type="Proteomes" id="UP000594688">
    <property type="component" value="Chromosome"/>
</dbReference>